<feature type="domain" description="Helicase ATP-binding" evidence="2">
    <location>
        <begin position="172"/>
        <end position="412"/>
    </location>
</feature>
<dbReference type="FunFam" id="3.40.50.10810:FF:000094">
    <property type="entry name" value="DNA excision repair protein ERCC-6"/>
    <property type="match status" value="1"/>
</dbReference>
<dbReference type="Gene3D" id="3.40.50.10810">
    <property type="entry name" value="Tandem AAA-ATPase domain"/>
    <property type="match status" value="2"/>
</dbReference>
<dbReference type="Gene3D" id="3.40.50.300">
    <property type="entry name" value="P-loop containing nucleotide triphosphate hydrolases"/>
    <property type="match status" value="1"/>
</dbReference>
<gene>
    <name evidence="3" type="ORF">BRAFLDRAFT_119051</name>
</gene>
<dbReference type="FunFam" id="3.40.50.10810:FF:000190">
    <property type="entry name" value="Excision repair cross-complementation group 6-like"/>
    <property type="match status" value="1"/>
</dbReference>
<dbReference type="eggNOG" id="KOG0387">
    <property type="taxonomic scope" value="Eukaryota"/>
</dbReference>
<name>C3Z7W6_BRAFL</name>
<feature type="region of interest" description="Disordered" evidence="1">
    <location>
        <begin position="468"/>
        <end position="495"/>
    </location>
</feature>
<dbReference type="PANTHER" id="PTHR45629">
    <property type="entry name" value="SNF2/RAD54 FAMILY MEMBER"/>
    <property type="match status" value="1"/>
</dbReference>
<dbReference type="SUPFAM" id="SSF52540">
    <property type="entry name" value="P-loop containing nucleoside triphosphate hydrolases"/>
    <property type="match status" value="2"/>
</dbReference>
<organism>
    <name type="scientific">Branchiostoma floridae</name>
    <name type="common">Florida lancelet</name>
    <name type="synonym">Amphioxus</name>
    <dbReference type="NCBI Taxonomy" id="7739"/>
    <lineage>
        <taxon>Eukaryota</taxon>
        <taxon>Metazoa</taxon>
        <taxon>Chordata</taxon>
        <taxon>Cephalochordata</taxon>
        <taxon>Leptocardii</taxon>
        <taxon>Amphioxiformes</taxon>
        <taxon>Branchiostomatidae</taxon>
        <taxon>Branchiostoma</taxon>
    </lineage>
</organism>
<sequence>MGDLNCNFLEDKGPVEELKLEPYIPHSTKGPACPTFHIYQGTQHALHSTFHQGVGETVLAFQCDFAKPRPSGMGMMDASSKALFNKLIMRAKQEQEKGNLQKALQKFREAQKVYPTDKLLKKIKKIEAYILLSDEEEEQDDGMVMVAEGIKLPKGVYNNLYPYQQDCVKWFHGLAVKRKGGILGDDMGLGKTVQVTAFLYGMFLQEKIHSVLIILPVALITNWERELEKWSSGEIRVKQFHGTSVRERGRNLERVQRKGGVILTSYGMVSNNWEQLAKIDYKEFVWVGLLLSLSSLRYGMVSNNWEQLAKIDYKEFVWVGCLLSLSSLRNILVVLTSYGMVSNNCEELAKIDYKEFVWDYVILDEGHKIKNPTKTTKACHAIPARNRFILTGTPIQNNLREMWSLFDFVSQGTLLGTAKTFKMEYENPITRAREKDATAGEIHLGNRMSESLRQLIAPYFLRRTKAEVMPKDKENADPNEGAGADQEQASGNSFPSLERKNDLILWVILSRAQQQIYKDFLSLDRMLMTTRSPLAELNVLKKICDHPRLLSTLACAQLGLDGEDGMDPEDVDNMAHEVAANSIENISTDQLMAESGKTCVLVELLERLKEEGHQTLVFSQSRKMLDIIQKILKSRIICGLEKRGGSATRRTSDRVRSQIMNNIK</sequence>
<dbReference type="InterPro" id="IPR027417">
    <property type="entry name" value="P-loop_NTPase"/>
</dbReference>
<dbReference type="InterPro" id="IPR014001">
    <property type="entry name" value="Helicase_ATP-bd"/>
</dbReference>
<proteinExistence type="predicted"/>
<dbReference type="GO" id="GO:0005524">
    <property type="term" value="F:ATP binding"/>
    <property type="evidence" value="ECO:0007669"/>
    <property type="project" value="InterPro"/>
</dbReference>
<dbReference type="EMBL" id="GG666591">
    <property type="protein sequence ID" value="EEN51471.1"/>
    <property type="molecule type" value="Genomic_DNA"/>
</dbReference>
<dbReference type="InParanoid" id="C3Z7W6"/>
<dbReference type="SMART" id="SM00487">
    <property type="entry name" value="DEXDc"/>
    <property type="match status" value="1"/>
</dbReference>
<reference evidence="3" key="1">
    <citation type="journal article" date="2008" name="Nature">
        <title>The amphioxus genome and the evolution of the chordate karyotype.</title>
        <authorList>
            <consortium name="US DOE Joint Genome Institute (JGI-PGF)"/>
            <person name="Putnam N.H."/>
            <person name="Butts T."/>
            <person name="Ferrier D.E.K."/>
            <person name="Furlong R.F."/>
            <person name="Hellsten U."/>
            <person name="Kawashima T."/>
            <person name="Robinson-Rechavi M."/>
            <person name="Shoguchi E."/>
            <person name="Terry A."/>
            <person name="Yu J.-K."/>
            <person name="Benito-Gutierrez E.L."/>
            <person name="Dubchak I."/>
            <person name="Garcia-Fernandez J."/>
            <person name="Gibson-Brown J.J."/>
            <person name="Grigoriev I.V."/>
            <person name="Horton A.C."/>
            <person name="de Jong P.J."/>
            <person name="Jurka J."/>
            <person name="Kapitonov V.V."/>
            <person name="Kohara Y."/>
            <person name="Kuroki Y."/>
            <person name="Lindquist E."/>
            <person name="Lucas S."/>
            <person name="Osoegawa K."/>
            <person name="Pennacchio L.A."/>
            <person name="Salamov A.A."/>
            <person name="Satou Y."/>
            <person name="Sauka-Spengler T."/>
            <person name="Schmutz J."/>
            <person name="Shin-I T."/>
            <person name="Toyoda A."/>
            <person name="Bronner-Fraser M."/>
            <person name="Fujiyama A."/>
            <person name="Holland L.Z."/>
            <person name="Holland P.W.H."/>
            <person name="Satoh N."/>
            <person name="Rokhsar D.S."/>
        </authorList>
    </citation>
    <scope>NUCLEOTIDE SEQUENCE [LARGE SCALE GENOMIC DNA]</scope>
    <source>
        <strain evidence="3">S238N-H82</strain>
        <tissue evidence="3">Testes</tissue>
    </source>
</reference>
<accession>C3Z7W6</accession>
<protein>
    <recommendedName>
        <fullName evidence="2">Helicase ATP-binding domain-containing protein</fullName>
    </recommendedName>
</protein>
<dbReference type="PROSITE" id="PS51192">
    <property type="entry name" value="HELICASE_ATP_BIND_1"/>
    <property type="match status" value="1"/>
</dbReference>
<dbReference type="PANTHER" id="PTHR45629:SF7">
    <property type="entry name" value="DNA EXCISION REPAIR PROTEIN ERCC-6-RELATED"/>
    <property type="match status" value="1"/>
</dbReference>
<dbReference type="Pfam" id="PF00176">
    <property type="entry name" value="SNF2-rel_dom"/>
    <property type="match status" value="2"/>
</dbReference>
<evidence type="ECO:0000256" key="1">
    <source>
        <dbReference type="SAM" id="MobiDB-lite"/>
    </source>
</evidence>
<dbReference type="AlphaFoldDB" id="C3Z7W6"/>
<dbReference type="InterPro" id="IPR050496">
    <property type="entry name" value="SNF2_RAD54_helicase_repair"/>
</dbReference>
<dbReference type="InterPro" id="IPR000330">
    <property type="entry name" value="SNF2_N"/>
</dbReference>
<dbReference type="InterPro" id="IPR038718">
    <property type="entry name" value="SNF2-like_sf"/>
</dbReference>
<dbReference type="STRING" id="7739.C3Z7W6"/>
<evidence type="ECO:0000259" key="2">
    <source>
        <dbReference type="PROSITE" id="PS51192"/>
    </source>
</evidence>
<evidence type="ECO:0000313" key="3">
    <source>
        <dbReference type="EMBL" id="EEN51471.1"/>
    </source>
</evidence>